<dbReference type="InterPro" id="IPR035965">
    <property type="entry name" value="PAS-like_dom_sf"/>
</dbReference>
<evidence type="ECO:0000256" key="1">
    <source>
        <dbReference type="ARBA" id="ARBA00022801"/>
    </source>
</evidence>
<dbReference type="Pfam" id="PF13492">
    <property type="entry name" value="GAF_3"/>
    <property type="match status" value="1"/>
</dbReference>
<dbReference type="Gene3D" id="3.30.450.20">
    <property type="entry name" value="PAS domain"/>
    <property type="match status" value="1"/>
</dbReference>
<dbReference type="Gene3D" id="3.60.40.10">
    <property type="entry name" value="PPM-type phosphatase domain"/>
    <property type="match status" value="1"/>
</dbReference>
<dbReference type="InterPro" id="IPR029016">
    <property type="entry name" value="GAF-like_dom_sf"/>
</dbReference>
<dbReference type="InterPro" id="IPR013656">
    <property type="entry name" value="PAS_4"/>
</dbReference>
<dbReference type="RefSeq" id="WP_311617617.1">
    <property type="nucleotide sequence ID" value="NZ_JAVREV010000005.1"/>
</dbReference>
<dbReference type="SMART" id="SM00331">
    <property type="entry name" value="PP2C_SIG"/>
    <property type="match status" value="1"/>
</dbReference>
<organism evidence="3 4">
    <name type="scientific">Streptomyces johnsoniae</name>
    <dbReference type="NCBI Taxonomy" id="3075532"/>
    <lineage>
        <taxon>Bacteria</taxon>
        <taxon>Bacillati</taxon>
        <taxon>Actinomycetota</taxon>
        <taxon>Actinomycetes</taxon>
        <taxon>Kitasatosporales</taxon>
        <taxon>Streptomycetaceae</taxon>
        <taxon>Streptomyces</taxon>
    </lineage>
</organism>
<comment type="caution">
    <text evidence="3">The sequence shown here is derived from an EMBL/GenBank/DDBJ whole genome shotgun (WGS) entry which is preliminary data.</text>
</comment>
<keyword evidence="4" id="KW-1185">Reference proteome</keyword>
<dbReference type="PANTHER" id="PTHR43156">
    <property type="entry name" value="STAGE II SPORULATION PROTEIN E-RELATED"/>
    <property type="match status" value="1"/>
</dbReference>
<accession>A0ABU2S2T3</accession>
<dbReference type="SMART" id="SM00065">
    <property type="entry name" value="GAF"/>
    <property type="match status" value="1"/>
</dbReference>
<name>A0ABU2S2T3_9ACTN</name>
<dbReference type="PROSITE" id="PS50112">
    <property type="entry name" value="PAS"/>
    <property type="match status" value="1"/>
</dbReference>
<proteinExistence type="predicted"/>
<dbReference type="InterPro" id="IPR001932">
    <property type="entry name" value="PPM-type_phosphatase-like_dom"/>
</dbReference>
<dbReference type="EMBL" id="JAVREV010000005">
    <property type="protein sequence ID" value="MDT0443260.1"/>
    <property type="molecule type" value="Genomic_DNA"/>
</dbReference>
<dbReference type="SMART" id="SM00091">
    <property type="entry name" value="PAS"/>
    <property type="match status" value="1"/>
</dbReference>
<dbReference type="PANTHER" id="PTHR43156:SF2">
    <property type="entry name" value="STAGE II SPORULATION PROTEIN E"/>
    <property type="match status" value="1"/>
</dbReference>
<dbReference type="InterPro" id="IPR003018">
    <property type="entry name" value="GAF"/>
</dbReference>
<protein>
    <submittedName>
        <fullName evidence="3">SpoIIE family protein phosphatase</fullName>
    </submittedName>
</protein>
<dbReference type="Pfam" id="PF07228">
    <property type="entry name" value="SpoIIE"/>
    <property type="match status" value="1"/>
</dbReference>
<feature type="domain" description="PAS" evidence="2">
    <location>
        <begin position="8"/>
        <end position="60"/>
    </location>
</feature>
<dbReference type="InterPro" id="IPR036457">
    <property type="entry name" value="PPM-type-like_dom_sf"/>
</dbReference>
<evidence type="ECO:0000313" key="3">
    <source>
        <dbReference type="EMBL" id="MDT0443260.1"/>
    </source>
</evidence>
<dbReference type="SUPFAM" id="SSF55785">
    <property type="entry name" value="PYP-like sensor domain (PAS domain)"/>
    <property type="match status" value="1"/>
</dbReference>
<dbReference type="SUPFAM" id="SSF55781">
    <property type="entry name" value="GAF domain-like"/>
    <property type="match status" value="1"/>
</dbReference>
<dbReference type="Gene3D" id="3.30.450.40">
    <property type="match status" value="1"/>
</dbReference>
<sequence>MADSVPVEPEDLLTAFDSLEAGVILTDRDGLITAVNPHALQLIGLPGRTVVGKDFHELLHRREDGTLAPREECPLVAVLEETRMVLVTTDSFLRGDGSLLPVSWSGAPVVRGGATTQVLTLFGENDEQREKRNHQAAHLAAMEDLAERLSLVQEITDVLTQTLEAEEALNRLGRLVVPRLGDWVTVDLREGEEGVRRVAVVGPQGREGEAETGRDDTTLMPESASAVLSRVLRRNESLLMTREEIEAPPESPRAVVHKFLHLLGATSAAVVPLSTPRQVVGALTIARTDPERPFRPDELPLIRDIGRRAGLAIDNARLFERQRDVAAMMQQHLLPALPDIAPLRLAARYQPAPRGSQVGGDWYDALVLPDGATALAVGDVVGHDLSAAAGMAQLRNMLRVLAWDRAEPPSLIVGRLDDAMSDITDVQMATLLLARIETVGDVGGPGARWRMRWVSAGHPPPLLVTDEGRAQYLEQGQDLLLGARAEVQVERADAVEPLPPGSTVLLFTDGLVEMAGSDLDTGMNRLRRHAIALAGRPPDDFCAQLLERMPPGGSDDIALLALRVPDAG</sequence>
<dbReference type="NCBIfam" id="TIGR00229">
    <property type="entry name" value="sensory_box"/>
    <property type="match status" value="1"/>
</dbReference>
<gene>
    <name evidence="3" type="ORF">RM779_11725</name>
</gene>
<dbReference type="InterPro" id="IPR052016">
    <property type="entry name" value="Bact_Sigma-Reg"/>
</dbReference>
<dbReference type="SUPFAM" id="SSF81606">
    <property type="entry name" value="PP2C-like"/>
    <property type="match status" value="1"/>
</dbReference>
<dbReference type="CDD" id="cd00130">
    <property type="entry name" value="PAS"/>
    <property type="match status" value="1"/>
</dbReference>
<dbReference type="InterPro" id="IPR000014">
    <property type="entry name" value="PAS"/>
</dbReference>
<reference evidence="4" key="1">
    <citation type="submission" date="2023-07" db="EMBL/GenBank/DDBJ databases">
        <title>30 novel species of actinomycetes from the DSMZ collection.</title>
        <authorList>
            <person name="Nouioui I."/>
        </authorList>
    </citation>
    <scope>NUCLEOTIDE SEQUENCE [LARGE SCALE GENOMIC DNA]</scope>
    <source>
        <strain evidence="4">DSM 41886</strain>
    </source>
</reference>
<keyword evidence="1" id="KW-0378">Hydrolase</keyword>
<evidence type="ECO:0000259" key="2">
    <source>
        <dbReference type="PROSITE" id="PS50112"/>
    </source>
</evidence>
<dbReference type="Pfam" id="PF08448">
    <property type="entry name" value="PAS_4"/>
    <property type="match status" value="1"/>
</dbReference>
<evidence type="ECO:0000313" key="4">
    <source>
        <dbReference type="Proteomes" id="UP001183615"/>
    </source>
</evidence>
<dbReference type="Proteomes" id="UP001183615">
    <property type="component" value="Unassembled WGS sequence"/>
</dbReference>